<feature type="binding site" evidence="6">
    <location>
        <position position="281"/>
    </location>
    <ligand>
        <name>Mg(2+)</name>
        <dbReference type="ChEBI" id="CHEBI:18420"/>
    </ligand>
</feature>
<dbReference type="KEGG" id="vg:63911190"/>
<protein>
    <recommendedName>
        <fullName evidence="6">N6-succino-2-amino-2'-deoxyadenylate synthase</fullName>
        <ecNumber evidence="6">6.3.4.25</ecNumber>
    </recommendedName>
    <alternativeName>
        <fullName evidence="6">2-amino-2'-deoxyadenylo-succinate synthase</fullName>
    </alternativeName>
    <alternativeName>
        <fullName evidence="6">PurZ</fullName>
    </alternativeName>
</protein>
<dbReference type="Gene3D" id="3.40.440.10">
    <property type="entry name" value="Adenylosuccinate Synthetase, subunit A, domain 1"/>
    <property type="match status" value="2"/>
</dbReference>
<dbReference type="EC" id="6.3.4.25" evidence="6"/>
<organism evidence="7 8">
    <name type="scientific">Arthrobacter phage Sergei</name>
    <dbReference type="NCBI Taxonomy" id="2250416"/>
    <lineage>
        <taxon>Viruses</taxon>
        <taxon>Duplodnaviria</taxon>
        <taxon>Heunggongvirae</taxon>
        <taxon>Uroviricota</taxon>
        <taxon>Caudoviricetes</taxon>
        <taxon>Korravirus</taxon>
        <taxon>Korravirus sergei</taxon>
    </lineage>
</organism>
<evidence type="ECO:0000256" key="3">
    <source>
        <dbReference type="ARBA" id="ARBA00022741"/>
    </source>
</evidence>
<feature type="binding site" evidence="6">
    <location>
        <position position="60"/>
    </location>
    <ligand>
        <name>ATP</name>
        <dbReference type="ChEBI" id="CHEBI:30616"/>
    </ligand>
</feature>
<feature type="binding site" evidence="6">
    <location>
        <position position="142"/>
    </location>
    <ligand>
        <name>dGMP</name>
        <dbReference type="ChEBI" id="CHEBI:57673"/>
    </ligand>
</feature>
<evidence type="ECO:0000256" key="5">
    <source>
        <dbReference type="ARBA" id="ARBA00022842"/>
    </source>
</evidence>
<dbReference type="GO" id="GO:0000287">
    <property type="term" value="F:magnesium ion binding"/>
    <property type="evidence" value="ECO:0007669"/>
    <property type="project" value="UniProtKB-UniRule"/>
</dbReference>
<dbReference type="HAMAP" id="MF_04166">
    <property type="entry name" value="Phage_PURZ"/>
    <property type="match status" value="1"/>
</dbReference>
<feature type="binding site" evidence="6">
    <location>
        <position position="281"/>
    </location>
    <ligand>
        <name>L-aspartate</name>
        <dbReference type="ChEBI" id="CHEBI:29991"/>
    </ligand>
</feature>
<feature type="binding site" evidence="6">
    <location>
        <position position="371"/>
    </location>
    <ligand>
        <name>ATP</name>
        <dbReference type="ChEBI" id="CHEBI:30616"/>
    </ligand>
</feature>
<comment type="cofactor">
    <cofactor evidence="6">
        <name>Mg(2+)</name>
        <dbReference type="ChEBI" id="CHEBI:18420"/>
    </cofactor>
</comment>
<evidence type="ECO:0000313" key="8">
    <source>
        <dbReference type="Proteomes" id="UP000257969"/>
    </source>
</evidence>
<dbReference type="InterPro" id="IPR046383">
    <property type="entry name" value="Phage_PurZ"/>
</dbReference>
<keyword evidence="4 6" id="KW-0658">Purine biosynthesis</keyword>
<accession>A0A345KPY4</accession>
<dbReference type="EMBL" id="MH450131">
    <property type="protein sequence ID" value="AXH45086.1"/>
    <property type="molecule type" value="Genomic_DNA"/>
</dbReference>
<dbReference type="Pfam" id="PF00709">
    <property type="entry name" value="Adenylsucc_synt"/>
    <property type="match status" value="2"/>
</dbReference>
<feature type="binding site" evidence="6">
    <location>
        <position position="26"/>
    </location>
    <ligand>
        <name>ATP</name>
        <dbReference type="ChEBI" id="CHEBI:30616"/>
    </ligand>
</feature>
<sequence length="389" mass="42102">MKRDNPNRKENKLSNVMVVVGGQYGSEAKGHVTAQLVREAARHNHSIVNVRVAGPNAGHTAYDDEGNKFAFRQVPVGAVIEPIVSVIAAGSEIDLPVLLDEIHLAKGHGHILQLLVDENATMIEYHHKMQESEGQMVDRIGSTAKGIGAARAERIWRKARRLRDVPEAVQLLTEISGVKVCDTVAYLHGQASREEVNIIVEGTQGYGLGVHTDAYPQTTSSDCRAIDFLAMAGISPWHPGIAAVQVMIACRVYPIRVAGNSGPMEGETTWEELGLPEERTTVTQKVRRVGAWDAALVKAAFEANGGVKIDEDDIHGQLQLLVSGGPKVTVALTMLDQVVPGIEGATDIDKIEPEEFAKVEEWIEKIYRETGAHTAMITTSPKTALLIGA</sequence>
<keyword evidence="3 6" id="KW-0547">Nucleotide-binding</keyword>
<feature type="binding site" evidence="6">
    <location>
        <position position="58"/>
    </location>
    <ligand>
        <name>ATP</name>
        <dbReference type="ChEBI" id="CHEBI:30616"/>
    </ligand>
</feature>
<feature type="binding site" evidence="6">
    <location>
        <position position="143"/>
    </location>
    <ligand>
        <name>dGMP</name>
        <dbReference type="ChEBI" id="CHEBI:57673"/>
    </ligand>
</feature>
<dbReference type="NCBIfam" id="NF038379">
    <property type="entry name" value="amino_Aden_PurZ"/>
    <property type="match status" value="1"/>
</dbReference>
<feature type="binding site" evidence="6">
    <location>
        <position position="157"/>
    </location>
    <ligand>
        <name>dGMP</name>
        <dbReference type="ChEBI" id="CHEBI:57673"/>
    </ligand>
</feature>
<dbReference type="GeneID" id="63911190"/>
<comment type="function">
    <text evidence="6">Involved in the synthesis of the atypical nucleotide dZTP (2-amino-2'-deoxyadenosine-5'-triphosphate). Catalyzes the condensation of aspartate with deoxyguanylate into dSMP (N6-succino-2-amino-2'-deoxyadenylate), which undergoes defumarylation and phosphorylation respectively by host PurB and guanylate/nucleoside diphosphate kinases to give dZTP. dZTP is integrated into the viral genome instead of adenine by the viral DNA polymerase. This Z-base probably completely replaces adenosine and forms a triple bond to the opposite T-base. The resulting non-standard viral DNA is called Z-genome. The chemically modified DNA is probably harder for the host bacteria to digest with nucleases or restriction enzymes.</text>
</comment>
<feature type="binding site" evidence="6">
    <location>
        <position position="59"/>
    </location>
    <ligand>
        <name>ATP</name>
        <dbReference type="ChEBI" id="CHEBI:30616"/>
    </ligand>
</feature>
<dbReference type="InterPro" id="IPR027417">
    <property type="entry name" value="P-loop_NTPase"/>
</dbReference>
<feature type="binding site" evidence="6">
    <location>
        <position position="26"/>
    </location>
    <ligand>
        <name>dGMP</name>
        <dbReference type="ChEBI" id="CHEBI:57673"/>
    </ligand>
</feature>
<feature type="binding site" evidence="6">
    <location>
        <position position="204"/>
    </location>
    <ligand>
        <name>ATP</name>
        <dbReference type="ChEBI" id="CHEBI:30616"/>
    </ligand>
</feature>
<evidence type="ECO:0000313" key="7">
    <source>
        <dbReference type="EMBL" id="AXH45086.1"/>
    </source>
</evidence>
<gene>
    <name evidence="7" type="primary">46</name>
    <name evidence="6" type="synonym">purZ</name>
    <name evidence="7" type="ORF">SEA_SERGEI_46</name>
</gene>
<feature type="binding site" evidence="6">
    <location>
        <position position="58"/>
    </location>
    <ligand>
        <name>Mg(2+)</name>
        <dbReference type="ChEBI" id="CHEBI:18420"/>
    </ligand>
</feature>
<feature type="active site" description="Proton acceptor" evidence="6">
    <location>
        <position position="26"/>
    </location>
</feature>
<keyword evidence="8" id="KW-1185">Reference proteome</keyword>
<keyword evidence="6" id="KW-0067">ATP-binding</keyword>
<proteinExistence type="inferred from homology"/>
<dbReference type="PANTHER" id="PTHR11846:SF0">
    <property type="entry name" value="ADENYLOSUCCINATE SYNTHETASE"/>
    <property type="match status" value="1"/>
</dbReference>
<dbReference type="Proteomes" id="UP000257969">
    <property type="component" value="Segment"/>
</dbReference>
<dbReference type="HAMAP" id="MF_00011">
    <property type="entry name" value="Adenylosucc_synth"/>
    <property type="match status" value="1"/>
</dbReference>
<comment type="similarity">
    <text evidence="6">Belongs to the Caudovirales PurZ family.</text>
</comment>
<dbReference type="GO" id="GO:0005524">
    <property type="term" value="F:ATP binding"/>
    <property type="evidence" value="ECO:0007669"/>
    <property type="project" value="UniProtKB-UniRule"/>
</dbReference>
<dbReference type="RefSeq" id="YP_010050460.1">
    <property type="nucleotide sequence ID" value="NC_054428.1"/>
</dbReference>
<name>A0A345KPY4_9CAUD</name>
<dbReference type="SMART" id="SM00788">
    <property type="entry name" value="Adenylsucc_synt"/>
    <property type="match status" value="1"/>
</dbReference>
<comment type="pathway">
    <text evidence="6">Purine metabolism.</text>
</comment>
<dbReference type="GO" id="GO:0046040">
    <property type="term" value="P:IMP metabolic process"/>
    <property type="evidence" value="ECO:0007669"/>
    <property type="project" value="TreeGrafter"/>
</dbReference>
<keyword evidence="5 6" id="KW-0460">Magnesium</keyword>
<dbReference type="GO" id="GO:0044208">
    <property type="term" value="P:'de novo' AMP biosynthetic process"/>
    <property type="evidence" value="ECO:0007669"/>
    <property type="project" value="TreeGrafter"/>
</dbReference>
<feature type="binding site" evidence="6">
    <location>
        <position position="26"/>
    </location>
    <ligand>
        <name>Mg(2+)</name>
        <dbReference type="ChEBI" id="CHEBI:18420"/>
    </ligand>
</feature>
<dbReference type="PANTHER" id="PTHR11846">
    <property type="entry name" value="ADENYLOSUCCINATE SYNTHETASE"/>
    <property type="match status" value="1"/>
</dbReference>
<evidence type="ECO:0000256" key="6">
    <source>
        <dbReference type="HAMAP-Rule" id="MF_04166"/>
    </source>
</evidence>
<feature type="binding site" evidence="6">
    <location>
        <position position="219"/>
    </location>
    <ligand>
        <name>dGMP</name>
        <dbReference type="ChEBI" id="CHEBI:57673"/>
    </ligand>
</feature>
<feature type="binding site" evidence="6">
    <location>
        <position position="29"/>
    </location>
    <ligand>
        <name>ATP</name>
        <dbReference type="ChEBI" id="CHEBI:30616"/>
    </ligand>
</feature>
<feature type="binding site" evidence="6">
    <location>
        <position position="30"/>
    </location>
    <ligand>
        <name>ATP</name>
        <dbReference type="ChEBI" id="CHEBI:30616"/>
    </ligand>
</feature>
<feature type="binding site" evidence="6">
    <location>
        <position position="287"/>
    </location>
    <ligand>
        <name>L-aspartate</name>
        <dbReference type="ChEBI" id="CHEBI:29991"/>
    </ligand>
</feature>
<comment type="catalytic activity">
    <reaction evidence="6">
        <text>dGMP + L-aspartate + ATP = (2S)-2-amino-2'-deoxyadenylo-succinate + ADP + phosphate + 2 H(+)</text>
        <dbReference type="Rhea" id="RHEA:67628"/>
        <dbReference type="ChEBI" id="CHEBI:15378"/>
        <dbReference type="ChEBI" id="CHEBI:29991"/>
        <dbReference type="ChEBI" id="CHEBI:30616"/>
        <dbReference type="ChEBI" id="CHEBI:43474"/>
        <dbReference type="ChEBI" id="CHEBI:57673"/>
        <dbReference type="ChEBI" id="CHEBI:172924"/>
        <dbReference type="ChEBI" id="CHEBI:456216"/>
        <dbReference type="EC" id="6.3.4.25"/>
    </reaction>
</comment>
<dbReference type="InterPro" id="IPR042109">
    <property type="entry name" value="Adenylosuccinate_synth_dom1"/>
</dbReference>
<dbReference type="SUPFAM" id="SSF52540">
    <property type="entry name" value="P-loop containing nucleoside triphosphate hydrolases"/>
    <property type="match status" value="1"/>
</dbReference>
<feature type="binding site" evidence="6">
    <location>
        <position position="56"/>
    </location>
    <ligand>
        <name>dGMP</name>
        <dbReference type="ChEBI" id="CHEBI:57673"/>
    </ligand>
</feature>
<keyword evidence="1 6" id="KW-0436">Ligase</keyword>
<keyword evidence="2 6" id="KW-0479">Metal-binding</keyword>
<evidence type="ECO:0000256" key="2">
    <source>
        <dbReference type="ARBA" id="ARBA00022723"/>
    </source>
</evidence>
<dbReference type="GO" id="GO:0004019">
    <property type="term" value="F:adenylosuccinate synthase activity"/>
    <property type="evidence" value="ECO:0007669"/>
    <property type="project" value="InterPro"/>
</dbReference>
<reference evidence="7 8" key="1">
    <citation type="submission" date="2018-06" db="EMBL/GenBank/DDBJ databases">
        <authorList>
            <person name="Ball S.L."/>
            <person name="Garlena R.A."/>
            <person name="Russell D.A."/>
            <person name="Pope W.H."/>
            <person name="Jacobs-Sera D."/>
            <person name="Hatfull G.F."/>
        </authorList>
    </citation>
    <scope>NUCLEOTIDE SEQUENCE [LARGE SCALE GENOMIC DNA]</scope>
</reference>
<evidence type="ECO:0000256" key="4">
    <source>
        <dbReference type="ARBA" id="ARBA00022755"/>
    </source>
</evidence>
<dbReference type="InterPro" id="IPR001114">
    <property type="entry name" value="Adenylosuccinate_synthetase"/>
</dbReference>
<evidence type="ECO:0000256" key="1">
    <source>
        <dbReference type="ARBA" id="ARBA00022598"/>
    </source>
</evidence>
<feature type="binding site" evidence="6">
    <location>
        <position position="282"/>
    </location>
    <ligand>
        <name>L-aspartate</name>
        <dbReference type="ChEBI" id="CHEBI:29991"/>
    </ligand>
</feature>
<comment type="caution">
    <text evidence="6">Lacks conserved residue(s) required for the propagation of feature annotation.</text>
</comment>